<dbReference type="RefSeq" id="WP_175104419.1">
    <property type="nucleotide sequence ID" value="NZ_CADIKM010000006.1"/>
</dbReference>
<gene>
    <name evidence="1" type="ORF">LMG28138_01813</name>
</gene>
<evidence type="ECO:0000313" key="2">
    <source>
        <dbReference type="Proteomes" id="UP000494115"/>
    </source>
</evidence>
<proteinExistence type="predicted"/>
<dbReference type="AlphaFoldDB" id="A0A6S7B182"/>
<name>A0A6S7B182_9BURK</name>
<dbReference type="EMBL" id="CADIKM010000006">
    <property type="protein sequence ID" value="CAB3784456.1"/>
    <property type="molecule type" value="Genomic_DNA"/>
</dbReference>
<organism evidence="1 2">
    <name type="scientific">Pararobbsia alpina</name>
    <dbReference type="NCBI Taxonomy" id="621374"/>
    <lineage>
        <taxon>Bacteria</taxon>
        <taxon>Pseudomonadati</taxon>
        <taxon>Pseudomonadota</taxon>
        <taxon>Betaproteobacteria</taxon>
        <taxon>Burkholderiales</taxon>
        <taxon>Burkholderiaceae</taxon>
        <taxon>Pararobbsia</taxon>
    </lineage>
</organism>
<accession>A0A6S7B182</accession>
<evidence type="ECO:0000313" key="1">
    <source>
        <dbReference type="EMBL" id="CAB3784456.1"/>
    </source>
</evidence>
<keyword evidence="2" id="KW-1185">Reference proteome</keyword>
<reference evidence="1 2" key="1">
    <citation type="submission" date="2020-04" db="EMBL/GenBank/DDBJ databases">
        <authorList>
            <person name="De Canck E."/>
        </authorList>
    </citation>
    <scope>NUCLEOTIDE SEQUENCE [LARGE SCALE GENOMIC DNA]</scope>
    <source>
        <strain evidence="1 2">LMG 28138</strain>
    </source>
</reference>
<sequence length="94" mass="10784">MNLIHISFAGPTRTITDAKGERWTFEMHYYCGPIVLNKSLDPVPTQPGERSPFWHAVTRWDQGGKRLNGIDCVWEEEPQPVLEHIAGKHYRVIG</sequence>
<protein>
    <submittedName>
        <fullName evidence="1">Uncharacterized protein</fullName>
    </submittedName>
</protein>
<dbReference type="Proteomes" id="UP000494115">
    <property type="component" value="Unassembled WGS sequence"/>
</dbReference>